<dbReference type="GO" id="GO:0046872">
    <property type="term" value="F:metal ion binding"/>
    <property type="evidence" value="ECO:0007669"/>
    <property type="project" value="UniProtKB-KW"/>
</dbReference>
<gene>
    <name evidence="4" type="ORF">L915_21088</name>
</gene>
<sequence>MGVPSWMDQAAQAQKRRRRMMVAIVTAAGLLSGEVSGCVPRKRLDWNARNQRLLLEGQFKQCYRMGVHFFEKLFLLIWPMLTCDEVESKQRTGIDPITPQNMLQMTISWLAGSSYHTTRCLGGVSPSAFYDITVVSALCDCEKLRIRSPTESEERWQELDDGFPQISKDAEEVPDVAAFFSGHYQLYGLNVQSICDSLCRYTGYCFGSPGSVGDSIAIKKWTLSDAILALPPGYYCAGDKAYPLSDSFLLRIRIEMSFGLLVNKWQVFKRPLVVDFKNVSNVAKTCMKTSLLLHARYDEVFVGYHSYQRARTCPLTTASMALPPSLLQNFPTRHEGEICASFLDHIQNYNPRRLPVRAIAT</sequence>
<evidence type="ECO:0000259" key="3">
    <source>
        <dbReference type="Pfam" id="PF13359"/>
    </source>
</evidence>
<evidence type="ECO:0000256" key="2">
    <source>
        <dbReference type="ARBA" id="ARBA00022723"/>
    </source>
</evidence>
<evidence type="ECO:0000256" key="1">
    <source>
        <dbReference type="ARBA" id="ARBA00001968"/>
    </source>
</evidence>
<reference evidence="4" key="1">
    <citation type="submission" date="2013-11" db="EMBL/GenBank/DDBJ databases">
        <title>The Genome Sequence of Phytophthora parasitica CJ02B3.</title>
        <authorList>
            <consortium name="The Broad Institute Genomics Platform"/>
            <person name="Russ C."/>
            <person name="Tyler B."/>
            <person name="Panabieres F."/>
            <person name="Shan W."/>
            <person name="Tripathy S."/>
            <person name="Grunwald N."/>
            <person name="Machado M."/>
            <person name="Johnson C.S."/>
            <person name="Arredondo F."/>
            <person name="Hong C."/>
            <person name="Coffey M."/>
            <person name="Young S.K."/>
            <person name="Zeng Q."/>
            <person name="Gargeya S."/>
            <person name="Fitzgerald M."/>
            <person name="Abouelleil A."/>
            <person name="Alvarado L."/>
            <person name="Chapman S.B."/>
            <person name="Gainer-Dewar J."/>
            <person name="Goldberg J."/>
            <person name="Griggs A."/>
            <person name="Gujja S."/>
            <person name="Hansen M."/>
            <person name="Howarth C."/>
            <person name="Imamovic A."/>
            <person name="Ireland A."/>
            <person name="Larimer J."/>
            <person name="McCowan C."/>
            <person name="Murphy C."/>
            <person name="Pearson M."/>
            <person name="Poon T.W."/>
            <person name="Priest M."/>
            <person name="Roberts A."/>
            <person name="Saif S."/>
            <person name="Shea T."/>
            <person name="Sykes S."/>
            <person name="Wortman J."/>
            <person name="Nusbaum C."/>
            <person name="Birren B."/>
        </authorList>
    </citation>
    <scope>NUCLEOTIDE SEQUENCE [LARGE SCALE GENOMIC DNA]</scope>
    <source>
        <strain evidence="4">CJ02B3</strain>
    </source>
</reference>
<dbReference type="EMBL" id="KI689773">
    <property type="protein sequence ID" value="ETK71710.1"/>
    <property type="molecule type" value="Genomic_DNA"/>
</dbReference>
<name>W2FNS1_PHYNI</name>
<keyword evidence="2" id="KW-0479">Metal-binding</keyword>
<proteinExistence type="predicted"/>
<dbReference type="VEuPathDB" id="FungiDB:PPTG_08023"/>
<dbReference type="Pfam" id="PF13359">
    <property type="entry name" value="DDE_Tnp_4"/>
    <property type="match status" value="1"/>
</dbReference>
<evidence type="ECO:0000313" key="4">
    <source>
        <dbReference type="EMBL" id="ETK71710.1"/>
    </source>
</evidence>
<feature type="domain" description="DDE Tnp4" evidence="3">
    <location>
        <begin position="176"/>
        <end position="247"/>
    </location>
</feature>
<organism evidence="4">
    <name type="scientific">Phytophthora nicotianae</name>
    <name type="common">Potato buckeye rot agent</name>
    <name type="synonym">Phytophthora parasitica</name>
    <dbReference type="NCBI Taxonomy" id="4792"/>
    <lineage>
        <taxon>Eukaryota</taxon>
        <taxon>Sar</taxon>
        <taxon>Stramenopiles</taxon>
        <taxon>Oomycota</taxon>
        <taxon>Peronosporomycetes</taxon>
        <taxon>Peronosporales</taxon>
        <taxon>Peronosporaceae</taxon>
        <taxon>Phytophthora</taxon>
    </lineage>
</organism>
<dbReference type="InterPro" id="IPR027806">
    <property type="entry name" value="HARBI1_dom"/>
</dbReference>
<accession>W2FNS1</accession>
<comment type="cofactor">
    <cofactor evidence="1">
        <name>a divalent metal cation</name>
        <dbReference type="ChEBI" id="CHEBI:60240"/>
    </cofactor>
</comment>
<protein>
    <recommendedName>
        <fullName evidence="3">DDE Tnp4 domain-containing protein</fullName>
    </recommendedName>
</protein>
<dbReference type="AlphaFoldDB" id="W2FNS1"/>
<dbReference type="Proteomes" id="UP000053236">
    <property type="component" value="Unassembled WGS sequence"/>
</dbReference>